<feature type="non-terminal residue" evidence="1">
    <location>
        <position position="1"/>
    </location>
</feature>
<organism evidence="1">
    <name type="scientific">Bionectria ochroleuca</name>
    <name type="common">Gliocladium roseum</name>
    <dbReference type="NCBI Taxonomy" id="29856"/>
    <lineage>
        <taxon>Eukaryota</taxon>
        <taxon>Fungi</taxon>
        <taxon>Dikarya</taxon>
        <taxon>Ascomycota</taxon>
        <taxon>Pezizomycotina</taxon>
        <taxon>Sordariomycetes</taxon>
        <taxon>Hypocreomycetidae</taxon>
        <taxon>Hypocreales</taxon>
        <taxon>Bionectriaceae</taxon>
        <taxon>Clonostachys</taxon>
    </lineage>
</organism>
<dbReference type="AlphaFoldDB" id="A0A0B7JTN5"/>
<proteinExistence type="predicted"/>
<reference evidence="1" key="1">
    <citation type="submission" date="2015-01" db="EMBL/GenBank/DDBJ databases">
        <authorList>
            <person name="Durling Mikael"/>
        </authorList>
    </citation>
    <scope>NUCLEOTIDE SEQUENCE</scope>
</reference>
<name>A0A0B7JTN5_BIOOC</name>
<dbReference type="EMBL" id="CDPU01000010">
    <property type="protein sequence ID" value="CEO48314.1"/>
    <property type="molecule type" value="Genomic_DNA"/>
</dbReference>
<gene>
    <name evidence="1" type="ORF">BN869_000004371_1</name>
</gene>
<sequence>DFPNRRTLTHIFIPSTETRLGHLVILFSVNHPLMSQAHLVETDDDITLDSGSQVDLGLEVELDAQEEGGVAEGAVILGGALDELACWLGQYWSVCDGLRCEGRTSGGVEASGGGERDSELLTIEDQLGG</sequence>
<protein>
    <submittedName>
        <fullName evidence="1">Uncharacterized protein</fullName>
    </submittedName>
</protein>
<evidence type="ECO:0000313" key="1">
    <source>
        <dbReference type="EMBL" id="CEO48314.1"/>
    </source>
</evidence>
<accession>A0A0B7JTN5</accession>